<accession>A0A7J5G3F6</accession>
<evidence type="ECO:0000313" key="2">
    <source>
        <dbReference type="EMBL" id="KAB3860228.1"/>
    </source>
</evidence>
<dbReference type="EMBL" id="WCWW01000002">
    <property type="protein sequence ID" value="KAB3860228.1"/>
    <property type="molecule type" value="Genomic_DNA"/>
</dbReference>
<protein>
    <submittedName>
        <fullName evidence="2">Uncharacterized protein</fullName>
    </submittedName>
</protein>
<gene>
    <name evidence="2" type="ORF">GAS29_01135</name>
</gene>
<comment type="caution">
    <text evidence="2">The sequence shown here is derived from an EMBL/GenBank/DDBJ whole genome shotgun (WGS) entry which is preliminary data.</text>
</comment>
<evidence type="ECO:0000313" key="3">
    <source>
        <dbReference type="Proteomes" id="UP000441522"/>
    </source>
</evidence>
<keyword evidence="1" id="KW-0175">Coiled coil</keyword>
<organism evidence="2 3">
    <name type="scientific">Phocaeicola vulgatus</name>
    <name type="common">Bacteroides vulgatus</name>
    <dbReference type="NCBI Taxonomy" id="821"/>
    <lineage>
        <taxon>Bacteria</taxon>
        <taxon>Pseudomonadati</taxon>
        <taxon>Bacteroidota</taxon>
        <taxon>Bacteroidia</taxon>
        <taxon>Bacteroidales</taxon>
        <taxon>Bacteroidaceae</taxon>
        <taxon>Phocaeicola</taxon>
    </lineage>
</organism>
<proteinExistence type="predicted"/>
<name>A0A7J5G3F6_PHOVU</name>
<dbReference type="Proteomes" id="UP000441522">
    <property type="component" value="Unassembled WGS sequence"/>
</dbReference>
<dbReference type="AlphaFoldDB" id="A0A7J5G3F6"/>
<dbReference type="RefSeq" id="WP_151849917.1">
    <property type="nucleotide sequence ID" value="NZ_JBCOYF010000023.1"/>
</dbReference>
<feature type="coiled-coil region" evidence="1">
    <location>
        <begin position="24"/>
        <end position="51"/>
    </location>
</feature>
<evidence type="ECO:0000256" key="1">
    <source>
        <dbReference type="SAM" id="Coils"/>
    </source>
</evidence>
<sequence>MDHILNSTVEMSQAELILQLAKTNVEQENRLKSTELRLGALEDEVKKLSRKAIGEYGCSTMSAYVQRHKLPIYVSDISKLGNDATRLCRKRGYPVNKVNIDRFGVVNVYPDFILQELLDDYIRTTHRLNGAIMKPI</sequence>
<reference evidence="2 3" key="1">
    <citation type="journal article" date="2019" name="Nat. Med.">
        <title>A library of human gut bacterial isolates paired with longitudinal multiomics data enables mechanistic microbiome research.</title>
        <authorList>
            <person name="Poyet M."/>
            <person name="Groussin M."/>
            <person name="Gibbons S.M."/>
            <person name="Avila-Pacheco J."/>
            <person name="Jiang X."/>
            <person name="Kearney S.M."/>
            <person name="Perrotta A.R."/>
            <person name="Berdy B."/>
            <person name="Zhao S."/>
            <person name="Lieberman T.D."/>
            <person name="Swanson P.K."/>
            <person name="Smith M."/>
            <person name="Roesemann S."/>
            <person name="Alexander J.E."/>
            <person name="Rich S.A."/>
            <person name="Livny J."/>
            <person name="Vlamakis H."/>
            <person name="Clish C."/>
            <person name="Bullock K."/>
            <person name="Deik A."/>
            <person name="Scott J."/>
            <person name="Pierce K.A."/>
            <person name="Xavier R.J."/>
            <person name="Alm E.J."/>
        </authorList>
    </citation>
    <scope>NUCLEOTIDE SEQUENCE [LARGE SCALE GENOMIC DNA]</scope>
    <source>
        <strain evidence="2 3">BIOML-A5</strain>
    </source>
</reference>